<evidence type="ECO:0000256" key="13">
    <source>
        <dbReference type="SAM" id="MobiDB-lite"/>
    </source>
</evidence>
<dbReference type="GO" id="GO:0005524">
    <property type="term" value="F:ATP binding"/>
    <property type="evidence" value="ECO:0007669"/>
    <property type="project" value="UniProtKB-KW"/>
</dbReference>
<evidence type="ECO:0000256" key="11">
    <source>
        <dbReference type="ARBA" id="ARBA00049299"/>
    </source>
</evidence>
<dbReference type="GO" id="GO:0051239">
    <property type="term" value="P:regulation of multicellular organismal process"/>
    <property type="evidence" value="ECO:0007669"/>
    <property type="project" value="UniProtKB-ARBA"/>
</dbReference>
<dbReference type="Gene3D" id="1.10.510.10">
    <property type="entry name" value="Transferase(Phosphotransferase) domain 1"/>
    <property type="match status" value="1"/>
</dbReference>
<keyword evidence="6" id="KW-0067">ATP-binding</keyword>
<dbReference type="EMBL" id="CADEBD010000046">
    <property type="protein sequence ID" value="CAB3221598.1"/>
    <property type="molecule type" value="Genomic_DNA"/>
</dbReference>
<evidence type="ECO:0000256" key="6">
    <source>
        <dbReference type="ARBA" id="ARBA00022840"/>
    </source>
</evidence>
<dbReference type="InterPro" id="IPR052468">
    <property type="entry name" value="Dual_spec_MAPK_kinase"/>
</dbReference>
<feature type="region of interest" description="Disordered" evidence="13">
    <location>
        <begin position="602"/>
        <end position="625"/>
    </location>
</feature>
<dbReference type="InterPro" id="IPR011009">
    <property type="entry name" value="Kinase-like_dom_sf"/>
</dbReference>
<keyword evidence="4" id="KW-0547">Nucleotide-binding</keyword>
<feature type="compositionally biased region" description="Polar residues" evidence="13">
    <location>
        <begin position="494"/>
        <end position="514"/>
    </location>
</feature>
<evidence type="ECO:0000256" key="7">
    <source>
        <dbReference type="ARBA" id="ARBA00023137"/>
    </source>
</evidence>
<keyword evidence="3" id="KW-0808">Transferase</keyword>
<dbReference type="FunFam" id="3.30.200.20:FF:000040">
    <property type="entry name" value="Dual specificity mitogen-activated protein kinase kinase"/>
    <property type="match status" value="1"/>
</dbReference>
<evidence type="ECO:0000256" key="3">
    <source>
        <dbReference type="ARBA" id="ARBA00022679"/>
    </source>
</evidence>
<dbReference type="GO" id="GO:0004713">
    <property type="term" value="F:protein tyrosine kinase activity"/>
    <property type="evidence" value="ECO:0007669"/>
    <property type="project" value="UniProtKB-KW"/>
</dbReference>
<comment type="catalytic activity">
    <reaction evidence="10">
        <text>L-seryl-[protein] + ATP = O-phospho-L-seryl-[protein] + ADP + H(+)</text>
        <dbReference type="Rhea" id="RHEA:17989"/>
        <dbReference type="Rhea" id="RHEA-COMP:9863"/>
        <dbReference type="Rhea" id="RHEA-COMP:11604"/>
        <dbReference type="ChEBI" id="CHEBI:15378"/>
        <dbReference type="ChEBI" id="CHEBI:29999"/>
        <dbReference type="ChEBI" id="CHEBI:30616"/>
        <dbReference type="ChEBI" id="CHEBI:83421"/>
        <dbReference type="ChEBI" id="CHEBI:456216"/>
        <dbReference type="EC" id="2.7.12.2"/>
    </reaction>
</comment>
<dbReference type="GO" id="GO:0004708">
    <property type="term" value="F:MAP kinase kinase activity"/>
    <property type="evidence" value="ECO:0007669"/>
    <property type="project" value="UniProtKB-EC"/>
</dbReference>
<dbReference type="GO" id="GO:0016477">
    <property type="term" value="P:cell migration"/>
    <property type="evidence" value="ECO:0007669"/>
    <property type="project" value="UniProtKB-ARBA"/>
</dbReference>
<reference evidence="15 16" key="1">
    <citation type="submission" date="2020-04" db="EMBL/GenBank/DDBJ databases">
        <authorList>
            <person name="Wallbank WR R."/>
            <person name="Pardo Diaz C."/>
            <person name="Kozak K."/>
            <person name="Martin S."/>
            <person name="Jiggins C."/>
            <person name="Moest M."/>
            <person name="Warren A I."/>
            <person name="Byers J.R.P. K."/>
            <person name="Montejo-Kovacevich G."/>
            <person name="Yen C E."/>
        </authorList>
    </citation>
    <scope>NUCLEOTIDE SEQUENCE [LARGE SCALE GENOMIC DNA]</scope>
</reference>
<dbReference type="GO" id="GO:0043068">
    <property type="term" value="P:positive regulation of programmed cell death"/>
    <property type="evidence" value="ECO:0007669"/>
    <property type="project" value="UniProtKB-ARBA"/>
</dbReference>
<sequence length="746" mass="83034">MSNSSIEGKLKGLQERFENEMRRRGEGGFNNQSGIGTSRPGSSRRPRPPLFQTNRDIPAFPPRSPQASETEHRMREVYKVSGKLNVDGVEYRSHVEDLQQLGELGSGTCGHVVKMLHKPSQTVIAVKQMRRSGNSEETKRILMDLDVVVRSHDCPYIVRCLGCFVTDADVWICMELMATCFDKLLKRLGAPIPEAILGKVTVATVNALSYLKDTHGVIHRDVKPSNILLDERGNVKLCDFGISGRLVDSKAKTRSAGCAAYMAPERIDPPDPTRPDYDIRADVWSLGISLVELATGVFPYRDCQNDFEVLTRVIADDPPRLPEDTEFTPEFKLFVSQCLTKNYRQRPKYPKLLEHPFVVKSARNSISVGAWYASLPFSGQSTMSRADSVSTVATHAVNTTSNGVETPVTPQPGRNFVTSSQHWMEQVTPTPTRAWWATSSNANAGGSSSQPASLETDFSNHSPYPRRRTIDACASPPPQPVRRVSADNRWRASPASSGNTSPIVLQRFYHQNQQRRSRVDLHSTPRHRSLSREHSTGRSPEPPPRTSRPQPALGPEPNGSADLDPPALHERLHPPSPLLLNERLSEGRSQSLTRAELRNGYREMAAPPNPPPKHHHDDQGGQPASDYRRQYQLNKYRSRVVYSNAACRSARALCLNVAGRAASRTGRVGGIGQGCRTWDICVAGWLHSLAGLVKRRLSGYVKWHHVAARRDSHHNHHLQHRWGNSESWSMPASPLPPRSLPSRPAD</sequence>
<comment type="similarity">
    <text evidence="8">Belongs to the protein kinase superfamily. STE Ser/Thr protein kinase family. MAP kinase kinase subfamily.</text>
</comment>
<dbReference type="GO" id="GO:0005829">
    <property type="term" value="C:cytosol"/>
    <property type="evidence" value="ECO:0007669"/>
    <property type="project" value="UniProtKB-ARBA"/>
</dbReference>
<dbReference type="GO" id="GO:0010508">
    <property type="term" value="P:positive regulation of autophagy"/>
    <property type="evidence" value="ECO:0007669"/>
    <property type="project" value="UniProtKB-ARBA"/>
</dbReference>
<evidence type="ECO:0000256" key="10">
    <source>
        <dbReference type="ARBA" id="ARBA00049014"/>
    </source>
</evidence>
<dbReference type="Pfam" id="PF00069">
    <property type="entry name" value="Pkinase"/>
    <property type="match status" value="1"/>
</dbReference>
<feature type="region of interest" description="Disordered" evidence="13">
    <location>
        <begin position="1"/>
        <end position="73"/>
    </location>
</feature>
<dbReference type="EC" id="2.7.12.2" evidence="9"/>
<dbReference type="PROSITE" id="PS00108">
    <property type="entry name" value="PROTEIN_KINASE_ST"/>
    <property type="match status" value="1"/>
</dbReference>
<dbReference type="Proteomes" id="UP000494256">
    <property type="component" value="Unassembled WGS sequence"/>
</dbReference>
<protein>
    <recommendedName>
        <fullName evidence="9">mitogen-activated protein kinase kinase</fullName>
        <ecNumber evidence="9">2.7.12.2</ecNumber>
    </recommendedName>
</protein>
<evidence type="ECO:0000313" key="15">
    <source>
        <dbReference type="EMBL" id="CAB3221598.1"/>
    </source>
</evidence>
<dbReference type="GO" id="GO:0030707">
    <property type="term" value="P:follicle cell of egg chamber development"/>
    <property type="evidence" value="ECO:0007669"/>
    <property type="project" value="UniProtKB-ARBA"/>
</dbReference>
<dbReference type="CDD" id="cd06618">
    <property type="entry name" value="PKc_MKK7"/>
    <property type="match status" value="1"/>
</dbReference>
<dbReference type="GO" id="GO:0004674">
    <property type="term" value="F:protein serine/threonine kinase activity"/>
    <property type="evidence" value="ECO:0007669"/>
    <property type="project" value="UniProtKB-KW"/>
</dbReference>
<comment type="catalytic activity">
    <reaction evidence="11">
        <text>L-threonyl-[protein] + ATP = O-phospho-L-threonyl-[protein] + ADP + H(+)</text>
        <dbReference type="Rhea" id="RHEA:46608"/>
        <dbReference type="Rhea" id="RHEA-COMP:11060"/>
        <dbReference type="Rhea" id="RHEA-COMP:11605"/>
        <dbReference type="ChEBI" id="CHEBI:15378"/>
        <dbReference type="ChEBI" id="CHEBI:30013"/>
        <dbReference type="ChEBI" id="CHEBI:30616"/>
        <dbReference type="ChEBI" id="CHEBI:61977"/>
        <dbReference type="ChEBI" id="CHEBI:456216"/>
        <dbReference type="EC" id="2.7.12.2"/>
    </reaction>
</comment>
<dbReference type="GO" id="GO:0006950">
    <property type="term" value="P:response to stress"/>
    <property type="evidence" value="ECO:0007669"/>
    <property type="project" value="UniProtKB-ARBA"/>
</dbReference>
<dbReference type="OrthoDB" id="6668876at2759"/>
<organism evidence="15 16">
    <name type="scientific">Arctia plantaginis</name>
    <name type="common">Wood tiger moth</name>
    <name type="synonym">Phalaena plantaginis</name>
    <dbReference type="NCBI Taxonomy" id="874455"/>
    <lineage>
        <taxon>Eukaryota</taxon>
        <taxon>Metazoa</taxon>
        <taxon>Ecdysozoa</taxon>
        <taxon>Arthropoda</taxon>
        <taxon>Hexapoda</taxon>
        <taxon>Insecta</taxon>
        <taxon>Pterygota</taxon>
        <taxon>Neoptera</taxon>
        <taxon>Endopterygota</taxon>
        <taxon>Lepidoptera</taxon>
        <taxon>Glossata</taxon>
        <taxon>Ditrysia</taxon>
        <taxon>Noctuoidea</taxon>
        <taxon>Erebidae</taxon>
        <taxon>Arctiinae</taxon>
        <taxon>Arctia</taxon>
    </lineage>
</organism>
<dbReference type="PROSITE" id="PS50011">
    <property type="entry name" value="PROTEIN_KINASE_DOM"/>
    <property type="match status" value="1"/>
</dbReference>
<dbReference type="SMART" id="SM00220">
    <property type="entry name" value="S_TKc"/>
    <property type="match status" value="1"/>
</dbReference>
<comment type="catalytic activity">
    <reaction evidence="12">
        <text>L-tyrosyl-[protein] + ATP = O-phospho-L-tyrosyl-[protein] + ADP + H(+)</text>
        <dbReference type="Rhea" id="RHEA:10596"/>
        <dbReference type="Rhea" id="RHEA-COMP:10136"/>
        <dbReference type="Rhea" id="RHEA-COMP:20101"/>
        <dbReference type="ChEBI" id="CHEBI:15378"/>
        <dbReference type="ChEBI" id="CHEBI:30616"/>
        <dbReference type="ChEBI" id="CHEBI:46858"/>
        <dbReference type="ChEBI" id="CHEBI:61978"/>
        <dbReference type="ChEBI" id="CHEBI:456216"/>
        <dbReference type="EC" id="2.7.12.2"/>
    </reaction>
</comment>
<dbReference type="PANTHER" id="PTHR47238:SF2">
    <property type="entry name" value="DUAL SPECIFICITY MITOGEN-ACTIVATED PROTEIN KINASE KINASE HEMIPTEROUS"/>
    <property type="match status" value="1"/>
</dbReference>
<feature type="compositionally biased region" description="Low complexity" evidence="13">
    <location>
        <begin position="439"/>
        <end position="449"/>
    </location>
</feature>
<dbReference type="AlphaFoldDB" id="A0A8S0YPM1"/>
<dbReference type="InterPro" id="IPR008271">
    <property type="entry name" value="Ser/Thr_kinase_AS"/>
</dbReference>
<evidence type="ECO:0000259" key="14">
    <source>
        <dbReference type="PROSITE" id="PS50011"/>
    </source>
</evidence>
<name>A0A8S0YPM1_ARCPL</name>
<dbReference type="PANTHER" id="PTHR47238">
    <property type="entry name" value="MITOGEN-ACTIVATED PROTEIN KINASE KINASE 5"/>
    <property type="match status" value="1"/>
</dbReference>
<dbReference type="InterPro" id="IPR000719">
    <property type="entry name" value="Prot_kinase_dom"/>
</dbReference>
<comment type="caution">
    <text evidence="15">The sequence shown here is derived from an EMBL/GenBank/DDBJ whole genome shotgun (WGS) entry which is preliminary data.</text>
</comment>
<feature type="region of interest" description="Disordered" evidence="13">
    <location>
        <begin position="712"/>
        <end position="746"/>
    </location>
</feature>
<evidence type="ECO:0000256" key="8">
    <source>
        <dbReference type="ARBA" id="ARBA00038035"/>
    </source>
</evidence>
<keyword evidence="7" id="KW-0829">Tyrosine-protein kinase</keyword>
<evidence type="ECO:0000256" key="9">
    <source>
        <dbReference type="ARBA" id="ARBA00038999"/>
    </source>
</evidence>
<keyword evidence="5" id="KW-0418">Kinase</keyword>
<feature type="compositionally biased region" description="Basic and acidic residues" evidence="13">
    <location>
        <begin position="8"/>
        <end position="26"/>
    </location>
</feature>
<keyword evidence="2" id="KW-0597">Phosphoprotein</keyword>
<keyword evidence="1" id="KW-0723">Serine/threonine-protein kinase</keyword>
<accession>A0A8S0YPM1</accession>
<evidence type="ECO:0000313" key="16">
    <source>
        <dbReference type="Proteomes" id="UP000494256"/>
    </source>
</evidence>
<proteinExistence type="inferred from homology"/>
<evidence type="ECO:0000256" key="2">
    <source>
        <dbReference type="ARBA" id="ARBA00022553"/>
    </source>
</evidence>
<evidence type="ECO:0000256" key="12">
    <source>
        <dbReference type="ARBA" id="ARBA00051693"/>
    </source>
</evidence>
<feature type="domain" description="Protein kinase" evidence="14">
    <location>
        <begin position="98"/>
        <end position="358"/>
    </location>
</feature>
<evidence type="ECO:0000256" key="5">
    <source>
        <dbReference type="ARBA" id="ARBA00022777"/>
    </source>
</evidence>
<feature type="region of interest" description="Disordered" evidence="13">
    <location>
        <begin position="437"/>
        <end position="574"/>
    </location>
</feature>
<dbReference type="SUPFAM" id="SSF56112">
    <property type="entry name" value="Protein kinase-like (PK-like)"/>
    <property type="match status" value="1"/>
</dbReference>
<dbReference type="FunFam" id="1.10.510.10:FF:000432">
    <property type="entry name" value="mitogen-activated protein kinase kinase 3"/>
    <property type="match status" value="1"/>
</dbReference>
<evidence type="ECO:0000256" key="4">
    <source>
        <dbReference type="ARBA" id="ARBA00022741"/>
    </source>
</evidence>
<feature type="compositionally biased region" description="Polar residues" evidence="13">
    <location>
        <begin position="450"/>
        <end position="462"/>
    </location>
</feature>
<evidence type="ECO:0000256" key="1">
    <source>
        <dbReference type="ARBA" id="ARBA00022527"/>
    </source>
</evidence>
<gene>
    <name evidence="15" type="ORF">APLA_LOCUS905</name>
</gene>
<dbReference type="Gene3D" id="3.30.200.20">
    <property type="entry name" value="Phosphorylase Kinase, domain 1"/>
    <property type="match status" value="1"/>
</dbReference>